<reference evidence="2 3" key="1">
    <citation type="submission" date="2021-01" db="EMBL/GenBank/DDBJ databases">
        <title>Cercospora kikuchii MAFF 305040 whole genome shotgun sequence.</title>
        <authorList>
            <person name="Kashiwa T."/>
            <person name="Suzuki T."/>
        </authorList>
    </citation>
    <scope>NUCLEOTIDE SEQUENCE [LARGE SCALE GENOMIC DNA]</scope>
    <source>
        <strain evidence="2 3">MAFF 305040</strain>
    </source>
</reference>
<dbReference type="AlphaFoldDB" id="A0A9P3CEV5"/>
<proteinExistence type="predicted"/>
<dbReference type="SUPFAM" id="SSF101447">
    <property type="entry name" value="Formin homology 2 domain (FH2 domain)"/>
    <property type="match status" value="1"/>
</dbReference>
<evidence type="ECO:0000313" key="2">
    <source>
        <dbReference type="EMBL" id="GIZ41937.1"/>
    </source>
</evidence>
<dbReference type="RefSeq" id="XP_044656424.1">
    <property type="nucleotide sequence ID" value="XM_044800489.1"/>
</dbReference>
<keyword evidence="3" id="KW-1185">Reference proteome</keyword>
<gene>
    <name evidence="2" type="ORF">CKM354_000522000</name>
</gene>
<feature type="compositionally biased region" description="Polar residues" evidence="1">
    <location>
        <begin position="1"/>
        <end position="11"/>
    </location>
</feature>
<dbReference type="Gene3D" id="1.10.1520.10">
    <property type="entry name" value="Ribonuclease III domain"/>
    <property type="match status" value="1"/>
</dbReference>
<dbReference type="EMBL" id="BOLY01000003">
    <property type="protein sequence ID" value="GIZ41937.1"/>
    <property type="molecule type" value="Genomic_DNA"/>
</dbReference>
<sequence length="261" mass="29116">MSSRPVTPVRSTTKRKASASLSPSPPPDSPFLPPPRFPGRRNGTPPPPPPPQAPPPPPPPPPASAPPETPLPPRPRLQVDADWSEYDSRLFFSDGYEYIFTDEKLLTTALTYCGASFGARWPNQVLAIVGDKAASAVLSLEFDTQNELQQMAVSDWQDFHGKALATDRFLAYSADKNGLTDLMVRFYTAKGYQAPPPCEKEKSTTMEALIGAVFKDSRGRDWTAVEEVMSRLGVYWPKPHELVDFENWLDELRRRKVIPWP</sequence>
<evidence type="ECO:0000313" key="3">
    <source>
        <dbReference type="Proteomes" id="UP000825890"/>
    </source>
</evidence>
<dbReference type="SUPFAM" id="SSF69065">
    <property type="entry name" value="RNase III domain-like"/>
    <property type="match status" value="1"/>
</dbReference>
<feature type="compositionally biased region" description="Pro residues" evidence="1">
    <location>
        <begin position="44"/>
        <end position="75"/>
    </location>
</feature>
<accession>A0A9P3CEV5</accession>
<dbReference type="Proteomes" id="UP000825890">
    <property type="component" value="Unassembled WGS sequence"/>
</dbReference>
<comment type="caution">
    <text evidence="2">The sequence shown here is derived from an EMBL/GenBank/DDBJ whole genome shotgun (WGS) entry which is preliminary data.</text>
</comment>
<feature type="region of interest" description="Disordered" evidence="1">
    <location>
        <begin position="1"/>
        <end position="78"/>
    </location>
</feature>
<dbReference type="GO" id="GO:0006396">
    <property type="term" value="P:RNA processing"/>
    <property type="evidence" value="ECO:0007669"/>
    <property type="project" value="InterPro"/>
</dbReference>
<protein>
    <recommendedName>
        <fullName evidence="4">RNase III domain-containing protein</fullName>
    </recommendedName>
</protein>
<name>A0A9P3CEV5_9PEZI</name>
<dbReference type="GeneID" id="68290795"/>
<dbReference type="InterPro" id="IPR036389">
    <property type="entry name" value="RNase_III_sf"/>
</dbReference>
<dbReference type="OrthoDB" id="67027at2759"/>
<dbReference type="GO" id="GO:0004525">
    <property type="term" value="F:ribonuclease III activity"/>
    <property type="evidence" value="ECO:0007669"/>
    <property type="project" value="InterPro"/>
</dbReference>
<evidence type="ECO:0008006" key="4">
    <source>
        <dbReference type="Google" id="ProtNLM"/>
    </source>
</evidence>
<evidence type="ECO:0000256" key="1">
    <source>
        <dbReference type="SAM" id="MobiDB-lite"/>
    </source>
</evidence>
<organism evidence="2 3">
    <name type="scientific">Cercospora kikuchii</name>
    <dbReference type="NCBI Taxonomy" id="84275"/>
    <lineage>
        <taxon>Eukaryota</taxon>
        <taxon>Fungi</taxon>
        <taxon>Dikarya</taxon>
        <taxon>Ascomycota</taxon>
        <taxon>Pezizomycotina</taxon>
        <taxon>Dothideomycetes</taxon>
        <taxon>Dothideomycetidae</taxon>
        <taxon>Mycosphaerellales</taxon>
        <taxon>Mycosphaerellaceae</taxon>
        <taxon>Cercospora</taxon>
    </lineage>
</organism>
<feature type="compositionally biased region" description="Pro residues" evidence="1">
    <location>
        <begin position="23"/>
        <end position="37"/>
    </location>
</feature>